<dbReference type="EMBL" id="CR382123">
    <property type="protein sequence ID" value="CAH01380.1"/>
    <property type="molecule type" value="Genomic_DNA"/>
</dbReference>
<dbReference type="InterPro" id="IPR029063">
    <property type="entry name" value="SAM-dependent_MTases_sf"/>
</dbReference>
<dbReference type="InterPro" id="IPR016853">
    <property type="entry name" value="S-AdoMet-bd_YMR209C_prd"/>
</dbReference>
<feature type="chain" id="PRO_5004271718" evidence="1">
    <location>
        <begin position="19"/>
        <end position="428"/>
    </location>
</feature>
<keyword evidence="3" id="KW-1185">Reference proteome</keyword>
<dbReference type="AlphaFoldDB" id="Q6CU60"/>
<dbReference type="InterPro" id="IPR012901">
    <property type="entry name" value="CARME"/>
</dbReference>
<dbReference type="KEGG" id="kla:KLLA0_C07403g"/>
<dbReference type="Pfam" id="PF07942">
    <property type="entry name" value="CARME"/>
    <property type="match status" value="1"/>
</dbReference>
<keyword evidence="1" id="KW-0732">Signal</keyword>
<name>Q6CU60_KLULA</name>
<dbReference type="RefSeq" id="XP_452529.1">
    <property type="nucleotide sequence ID" value="XM_452529.1"/>
</dbReference>
<dbReference type="PANTHER" id="PTHR12303">
    <property type="entry name" value="CARNOSINE N-METHYLTRANSFERASE"/>
    <property type="match status" value="1"/>
</dbReference>
<accession>Q6CU60</accession>
<dbReference type="GeneID" id="2891833"/>
<dbReference type="PIRSF" id="PIRSF027174">
    <property type="entry name" value="SAM_bd_YMR209C_prd"/>
    <property type="match status" value="1"/>
</dbReference>
<evidence type="ECO:0000313" key="2">
    <source>
        <dbReference type="EMBL" id="CAH01380.1"/>
    </source>
</evidence>
<dbReference type="SUPFAM" id="SSF53335">
    <property type="entry name" value="S-adenosyl-L-methionine-dependent methyltransferases"/>
    <property type="match status" value="1"/>
</dbReference>
<evidence type="ECO:0000313" key="3">
    <source>
        <dbReference type="Proteomes" id="UP000000598"/>
    </source>
</evidence>
<sequence length="428" mass="49292">MNSVFNSILIIILSLGMASFTRNKAFKNWLVSKLEKSLTTLQSYPPVSANFKLVDSPYFTKQQSLKDIAASLSQLCEYKIRALRQNGIVYQRTSNVTPSDIEQLNQIGYFDKIVAVNKSIDVNYDTLSKIIEYTLKEILVNNDFNSAIESVLRDAGYTWDKENDTLVRDSINSIRFSKKSNQSRVNEAMCHIVRDWCDVYDLERKPLVDFIEESFGNCDIDEDTLIVVPGSGCGRLAYEAANRFPKAKVTSIEYSSLMYLCNEYVLGTTDNITVDPFYQIYSGQQSMEAQTRHFRMDLDKFQKPENLTVLFGDFCCYKPEKKYKNIIVCSAFFIDTAANMFDYFNAIEMLSNNCTGRLHWVNVGPLKYGTRPLVQFTYDELARLRKLRGWEDHSNQVDVKNLNGYLTDYESLFQGFYGLAKFHSELKR</sequence>
<dbReference type="Proteomes" id="UP000000598">
    <property type="component" value="Chromosome C"/>
</dbReference>
<reference evidence="2 3" key="1">
    <citation type="journal article" date="2004" name="Nature">
        <title>Genome evolution in yeasts.</title>
        <authorList>
            <consortium name="Genolevures"/>
            <person name="Dujon B."/>
            <person name="Sherman D."/>
            <person name="Fischer G."/>
            <person name="Durrens P."/>
            <person name="Casaregola S."/>
            <person name="Lafontaine I."/>
            <person name="de Montigny J."/>
            <person name="Marck C."/>
            <person name="Neuveglise C."/>
            <person name="Talla E."/>
            <person name="Goffard N."/>
            <person name="Frangeul L."/>
            <person name="Aigle M."/>
            <person name="Anthouard V."/>
            <person name="Babour A."/>
            <person name="Barbe V."/>
            <person name="Barnay S."/>
            <person name="Blanchin S."/>
            <person name="Beckerich J.M."/>
            <person name="Beyne E."/>
            <person name="Bleykasten C."/>
            <person name="Boisrame A."/>
            <person name="Boyer J."/>
            <person name="Cattolico L."/>
            <person name="Confanioleri F."/>
            <person name="de Daruvar A."/>
            <person name="Despons L."/>
            <person name="Fabre E."/>
            <person name="Fairhead C."/>
            <person name="Ferry-Dumazet H."/>
            <person name="Groppi A."/>
            <person name="Hantraye F."/>
            <person name="Hennequin C."/>
            <person name="Jauniaux N."/>
            <person name="Joyet P."/>
            <person name="Kachouri R."/>
            <person name="Kerrest A."/>
            <person name="Koszul R."/>
            <person name="Lemaire M."/>
            <person name="Lesur I."/>
            <person name="Ma L."/>
            <person name="Muller H."/>
            <person name="Nicaud J.M."/>
            <person name="Nikolski M."/>
            <person name="Oztas S."/>
            <person name="Ozier-Kalogeropoulos O."/>
            <person name="Pellenz S."/>
            <person name="Potier S."/>
            <person name="Richard G.F."/>
            <person name="Straub M.L."/>
            <person name="Suleau A."/>
            <person name="Swennene D."/>
            <person name="Tekaia F."/>
            <person name="Wesolowski-Louvel M."/>
            <person name="Westhof E."/>
            <person name="Wirth B."/>
            <person name="Zeniou-Meyer M."/>
            <person name="Zivanovic I."/>
            <person name="Bolotin-Fukuhara M."/>
            <person name="Thierry A."/>
            <person name="Bouchier C."/>
            <person name="Caudron B."/>
            <person name="Scarpelli C."/>
            <person name="Gaillardin C."/>
            <person name="Weissenbach J."/>
            <person name="Wincker P."/>
            <person name="Souciet J.L."/>
        </authorList>
    </citation>
    <scope>NUCLEOTIDE SEQUENCE [LARGE SCALE GENOMIC DNA]</scope>
    <source>
        <strain evidence="3">ATCC 8585 / CBS 2359 / DSM 70799 / NBRC 1267 / NRRL Y-1140 / WM37</strain>
    </source>
</reference>
<dbReference type="OMA" id="SMWQGYY"/>
<dbReference type="FunCoup" id="Q6CU60">
    <property type="interactions" value="68"/>
</dbReference>
<gene>
    <name evidence="2" type="ORF">KLLA0_C07403g</name>
</gene>
<organism evidence="2 3">
    <name type="scientific">Kluyveromyces lactis (strain ATCC 8585 / CBS 2359 / DSM 70799 / NBRC 1267 / NRRL Y-1140 / WM37)</name>
    <name type="common">Yeast</name>
    <name type="synonym">Candida sphaerica</name>
    <dbReference type="NCBI Taxonomy" id="284590"/>
    <lineage>
        <taxon>Eukaryota</taxon>
        <taxon>Fungi</taxon>
        <taxon>Dikarya</taxon>
        <taxon>Ascomycota</taxon>
        <taxon>Saccharomycotina</taxon>
        <taxon>Saccharomycetes</taxon>
        <taxon>Saccharomycetales</taxon>
        <taxon>Saccharomycetaceae</taxon>
        <taxon>Kluyveromyces</taxon>
    </lineage>
</organism>
<dbReference type="GO" id="GO:0008757">
    <property type="term" value="F:S-adenosylmethionine-dependent methyltransferase activity"/>
    <property type="evidence" value="ECO:0007669"/>
    <property type="project" value="InterPro"/>
</dbReference>
<feature type="signal peptide" evidence="1">
    <location>
        <begin position="1"/>
        <end position="18"/>
    </location>
</feature>
<dbReference type="InParanoid" id="Q6CU60"/>
<dbReference type="HOGENOM" id="CLU_030612_3_0_1"/>
<dbReference type="SMART" id="SM01296">
    <property type="entry name" value="N2227"/>
    <property type="match status" value="1"/>
</dbReference>
<proteinExistence type="predicted"/>
<dbReference type="PANTHER" id="PTHR12303:SF11">
    <property type="entry name" value="AER338CP"/>
    <property type="match status" value="1"/>
</dbReference>
<evidence type="ECO:0000256" key="1">
    <source>
        <dbReference type="SAM" id="SignalP"/>
    </source>
</evidence>
<protein>
    <submittedName>
        <fullName evidence="2">KLLA0C07403p</fullName>
    </submittedName>
</protein>
<dbReference type="PaxDb" id="284590-Q6CU60"/>
<dbReference type="eggNOG" id="KOG2798">
    <property type="taxonomic scope" value="Eukaryota"/>
</dbReference>